<accession>A0A345BWT5</accession>
<dbReference type="SUPFAM" id="SSF88659">
    <property type="entry name" value="Sigma3 and sigma4 domains of RNA polymerase sigma factors"/>
    <property type="match status" value="1"/>
</dbReference>
<dbReference type="Proteomes" id="UP000252100">
    <property type="component" value="Chromosome"/>
</dbReference>
<evidence type="ECO:0000256" key="1">
    <source>
        <dbReference type="ARBA" id="ARBA00008720"/>
    </source>
</evidence>
<comment type="similarity">
    <text evidence="1 3">Belongs to the UPF0122 family.</text>
</comment>
<sequence length="109" mass="13367">MLEKTMRMNALFDFYHPLLTEKQRDYLQLYYYDDYSLGEISEHFDVSRQAVYDNIRRSEEVLEAYEAKLQLDERYHRRQELYQQLRREAGATASAYFFSIIDELERTEE</sequence>
<dbReference type="HAMAP" id="MF_00245">
    <property type="entry name" value="UPF0122"/>
    <property type="match status" value="1"/>
</dbReference>
<dbReference type="Pfam" id="PF04297">
    <property type="entry name" value="UPF0122"/>
    <property type="match status" value="1"/>
</dbReference>
<dbReference type="InterPro" id="IPR054831">
    <property type="entry name" value="UPF0122_fam_protein"/>
</dbReference>
<organism evidence="4 5">
    <name type="scientific">Salicibibacter kimchii</name>
    <dbReference type="NCBI Taxonomy" id="2099786"/>
    <lineage>
        <taxon>Bacteria</taxon>
        <taxon>Bacillati</taxon>
        <taxon>Bacillota</taxon>
        <taxon>Bacilli</taxon>
        <taxon>Bacillales</taxon>
        <taxon>Bacillaceae</taxon>
        <taxon>Salicibibacter</taxon>
    </lineage>
</organism>
<dbReference type="NCBIfam" id="NF001068">
    <property type="entry name" value="PRK00118.1-4"/>
    <property type="match status" value="1"/>
</dbReference>
<dbReference type="KEGG" id="rue:DT065_04850"/>
<gene>
    <name evidence="4" type="ORF">DT065_04850</name>
</gene>
<dbReference type="InterPro" id="IPR007394">
    <property type="entry name" value="UPF0122"/>
</dbReference>
<reference evidence="4 5" key="1">
    <citation type="journal article" date="2018" name="J. Microbiol.">
        <title>Salicibibacter kimchii gen. nov., sp. nov., a moderately halophilic and alkalitolerant bacterium in the family Bacillaceae, isolated from kimchi.</title>
        <authorList>
            <person name="Jang J.Y."/>
            <person name="Oh Y.J."/>
            <person name="Lim S.K."/>
            <person name="Park H.K."/>
            <person name="Lee C."/>
            <person name="Kim J.Y."/>
            <person name="Lee M.A."/>
            <person name="Choi H.J."/>
        </authorList>
    </citation>
    <scope>NUCLEOTIDE SEQUENCE [LARGE SCALE GENOMIC DNA]</scope>
    <source>
        <strain evidence="4 5">NKC1-1</strain>
    </source>
</reference>
<evidence type="ECO:0000313" key="4">
    <source>
        <dbReference type="EMBL" id="AXF55416.1"/>
    </source>
</evidence>
<comment type="function">
    <text evidence="2 3">Might take part in the signal recognition particle (SRP) pathway. This is inferred from the conservation of its genetic proximity to ftsY/ffh. May be a regulatory protein.</text>
</comment>
<dbReference type="Gene3D" id="1.10.10.10">
    <property type="entry name" value="Winged helix-like DNA-binding domain superfamily/Winged helix DNA-binding domain"/>
    <property type="match status" value="1"/>
</dbReference>
<dbReference type="GO" id="GO:0003677">
    <property type="term" value="F:DNA binding"/>
    <property type="evidence" value="ECO:0007669"/>
    <property type="project" value="UniProtKB-KW"/>
</dbReference>
<name>A0A345BWT5_9BACI</name>
<dbReference type="InterPro" id="IPR036388">
    <property type="entry name" value="WH-like_DNA-bd_sf"/>
</dbReference>
<proteinExistence type="inferred from homology"/>
<keyword evidence="4" id="KW-0238">DNA-binding</keyword>
<protein>
    <recommendedName>
        <fullName evidence="3">UPF0122 protein DT065_04850</fullName>
    </recommendedName>
</protein>
<keyword evidence="5" id="KW-1185">Reference proteome</keyword>
<dbReference type="NCBIfam" id="NF001070">
    <property type="entry name" value="PRK00118.1-6"/>
    <property type="match status" value="1"/>
</dbReference>
<evidence type="ECO:0000256" key="3">
    <source>
        <dbReference type="HAMAP-Rule" id="MF_00245"/>
    </source>
</evidence>
<dbReference type="PANTHER" id="PTHR40083">
    <property type="entry name" value="UPF0122 PROTEIN CBO2450/CLC_2298"/>
    <property type="match status" value="1"/>
</dbReference>
<dbReference type="NCBIfam" id="NF045758">
    <property type="entry name" value="YlxM"/>
    <property type="match status" value="1"/>
</dbReference>
<dbReference type="PANTHER" id="PTHR40083:SF1">
    <property type="entry name" value="UPF0122 PROTEIN YLXM"/>
    <property type="match status" value="1"/>
</dbReference>
<dbReference type="OrthoDB" id="6392at2"/>
<evidence type="ECO:0000256" key="2">
    <source>
        <dbReference type="ARBA" id="ARBA00024764"/>
    </source>
</evidence>
<dbReference type="EMBL" id="CP031092">
    <property type="protein sequence ID" value="AXF55416.1"/>
    <property type="molecule type" value="Genomic_DNA"/>
</dbReference>
<dbReference type="InterPro" id="IPR013324">
    <property type="entry name" value="RNA_pol_sigma_r3/r4-like"/>
</dbReference>
<dbReference type="RefSeq" id="WP_114371384.1">
    <property type="nucleotide sequence ID" value="NZ_CP031092.1"/>
</dbReference>
<evidence type="ECO:0000313" key="5">
    <source>
        <dbReference type="Proteomes" id="UP000252100"/>
    </source>
</evidence>
<dbReference type="AlphaFoldDB" id="A0A345BWT5"/>